<sequence length="218" mass="23330">MSLVIEPLISIANISTILLSSFNKVPQISTVLKARSAIGLSIYSVLIELTGYCITMSYFISYQYALPSFLEYPFLVTQDVCLVAAALYFGTQVGSVLVLGYAGLLVCLMTSMIGGFLADPVMALLVSSTTPISAVSKIVQLLAITRRKSSEGVSVAAWMISAYCCCTRLLTVYIETADAALLSNFGISLLLNSCIIAAAIYYAPPTSTARLNKTNKND</sequence>
<feature type="transmembrane region" description="Helical" evidence="5">
    <location>
        <begin position="180"/>
        <end position="203"/>
    </location>
</feature>
<keyword evidence="4 5" id="KW-0472">Membrane</keyword>
<dbReference type="OMA" id="YALIYYA"/>
<dbReference type="GO" id="GO:0016020">
    <property type="term" value="C:membrane"/>
    <property type="evidence" value="ECO:0007669"/>
    <property type="project" value="UniProtKB-SubCell"/>
</dbReference>
<dbReference type="RefSeq" id="XP_018016091.1">
    <property type="nucleotide sequence ID" value="XM_018160602.2"/>
</dbReference>
<name>A0A8B7NST7_HYAAZ</name>
<feature type="transmembrane region" description="Helical" evidence="5">
    <location>
        <begin position="37"/>
        <end position="60"/>
    </location>
</feature>
<feature type="transmembrane region" description="Helical" evidence="5">
    <location>
        <begin position="96"/>
        <end position="117"/>
    </location>
</feature>
<feature type="transmembrane region" description="Helical" evidence="5">
    <location>
        <begin position="72"/>
        <end position="89"/>
    </location>
</feature>
<keyword evidence="2 5" id="KW-0812">Transmembrane</keyword>
<evidence type="ECO:0000256" key="2">
    <source>
        <dbReference type="ARBA" id="ARBA00022692"/>
    </source>
</evidence>
<dbReference type="PANTHER" id="PTHR12226">
    <property type="entry name" value="MANNOSE-P-DOLICHOL UTILIZATION DEFECT 1 LEC35 -RELATED"/>
    <property type="match status" value="1"/>
</dbReference>
<evidence type="ECO:0000256" key="5">
    <source>
        <dbReference type="SAM" id="Phobius"/>
    </source>
</evidence>
<keyword evidence="3 5" id="KW-1133">Transmembrane helix</keyword>
<accession>A0A8B7NST7</accession>
<evidence type="ECO:0000256" key="1">
    <source>
        <dbReference type="ARBA" id="ARBA00004141"/>
    </source>
</evidence>
<evidence type="ECO:0000313" key="6">
    <source>
        <dbReference type="Proteomes" id="UP000694843"/>
    </source>
</evidence>
<dbReference type="KEGG" id="hazt:108672850"/>
<dbReference type="InterPro" id="IPR016817">
    <property type="entry name" value="MannP-dilichol_defect-1"/>
</dbReference>
<organism evidence="6 7">
    <name type="scientific">Hyalella azteca</name>
    <name type="common">Amphipod</name>
    <dbReference type="NCBI Taxonomy" id="294128"/>
    <lineage>
        <taxon>Eukaryota</taxon>
        <taxon>Metazoa</taxon>
        <taxon>Ecdysozoa</taxon>
        <taxon>Arthropoda</taxon>
        <taxon>Crustacea</taxon>
        <taxon>Multicrustacea</taxon>
        <taxon>Malacostraca</taxon>
        <taxon>Eumalacostraca</taxon>
        <taxon>Peracarida</taxon>
        <taxon>Amphipoda</taxon>
        <taxon>Senticaudata</taxon>
        <taxon>Talitrida</taxon>
        <taxon>Talitroidea</taxon>
        <taxon>Hyalellidae</taxon>
        <taxon>Hyalella</taxon>
    </lineage>
</organism>
<keyword evidence="6" id="KW-1185">Reference proteome</keyword>
<gene>
    <name evidence="7" type="primary">LOC108672850</name>
</gene>
<dbReference type="OrthoDB" id="271506at2759"/>
<dbReference type="SMART" id="SM00679">
    <property type="entry name" value="CTNS"/>
    <property type="match status" value="2"/>
</dbReference>
<evidence type="ECO:0000313" key="7">
    <source>
        <dbReference type="RefSeq" id="XP_018016091.1"/>
    </source>
</evidence>
<evidence type="ECO:0000256" key="4">
    <source>
        <dbReference type="ARBA" id="ARBA00023136"/>
    </source>
</evidence>
<feature type="transmembrane region" description="Helical" evidence="5">
    <location>
        <begin position="155"/>
        <end position="174"/>
    </location>
</feature>
<evidence type="ECO:0000256" key="3">
    <source>
        <dbReference type="ARBA" id="ARBA00022989"/>
    </source>
</evidence>
<comment type="subcellular location">
    <subcellularLocation>
        <location evidence="1">Membrane</location>
        <topology evidence="1">Multi-pass membrane protein</topology>
    </subcellularLocation>
</comment>
<proteinExistence type="predicted"/>
<dbReference type="AlphaFoldDB" id="A0A8B7NST7"/>
<reference evidence="7" key="1">
    <citation type="submission" date="2025-08" db="UniProtKB">
        <authorList>
            <consortium name="RefSeq"/>
        </authorList>
    </citation>
    <scope>IDENTIFICATION</scope>
    <source>
        <tissue evidence="7">Whole organism</tissue>
    </source>
</reference>
<dbReference type="PANTHER" id="PTHR12226:SF3">
    <property type="entry name" value="SOLUTE CARRIER FAMILY 66 MEMBER 3"/>
    <property type="match status" value="1"/>
</dbReference>
<protein>
    <submittedName>
        <fullName evidence="7">Solute carrier family 66 member 3</fullName>
    </submittedName>
</protein>
<dbReference type="InterPro" id="IPR006603">
    <property type="entry name" value="PQ-loop_rpt"/>
</dbReference>
<dbReference type="GeneID" id="108672850"/>
<dbReference type="Pfam" id="PF04193">
    <property type="entry name" value="PQ-loop"/>
    <property type="match status" value="1"/>
</dbReference>
<dbReference type="Proteomes" id="UP000694843">
    <property type="component" value="Unplaced"/>
</dbReference>
<dbReference type="Gene3D" id="1.20.1280.290">
    <property type="match status" value="1"/>
</dbReference>